<dbReference type="EMBL" id="JAHLQI010000005">
    <property type="protein sequence ID" value="MBU5490965.1"/>
    <property type="molecule type" value="Genomic_DNA"/>
</dbReference>
<dbReference type="Proteomes" id="UP000783588">
    <property type="component" value="Unassembled WGS sequence"/>
</dbReference>
<dbReference type="RefSeq" id="WP_216470679.1">
    <property type="nucleotide sequence ID" value="NZ_JAHLQI010000005.1"/>
</dbReference>
<sequence>MRNPIETYVSYDEDGSMKLSIPTTLFGGYDRAQTCEMIEKVSDYYKQRIMKLMDDLAEQQAENDRLRAKAG</sequence>
<comment type="caution">
    <text evidence="1">The sequence shown here is derived from an EMBL/GenBank/DDBJ whole genome shotgun (WGS) entry which is preliminary data.</text>
</comment>
<name>A0ABS6ETE2_9FIRM</name>
<accession>A0ABS6ETE2</accession>
<proteinExistence type="predicted"/>
<keyword evidence="2" id="KW-1185">Reference proteome</keyword>
<protein>
    <submittedName>
        <fullName evidence="1">Uncharacterized protein</fullName>
    </submittedName>
</protein>
<reference evidence="1 2" key="1">
    <citation type="submission" date="2021-06" db="EMBL/GenBank/DDBJ databases">
        <authorList>
            <person name="Sun Q."/>
            <person name="Li D."/>
        </authorList>
    </citation>
    <scope>NUCLEOTIDE SEQUENCE [LARGE SCALE GENOMIC DNA]</scope>
    <source>
        <strain evidence="1 2">MSJd-7</strain>
    </source>
</reference>
<evidence type="ECO:0000313" key="1">
    <source>
        <dbReference type="EMBL" id="MBU5490965.1"/>
    </source>
</evidence>
<evidence type="ECO:0000313" key="2">
    <source>
        <dbReference type="Proteomes" id="UP000783588"/>
    </source>
</evidence>
<gene>
    <name evidence="1" type="ORF">KQI75_10105</name>
</gene>
<organism evidence="1 2">
    <name type="scientific">Butyricicoccus intestinisimiae</name>
    <dbReference type="NCBI Taxonomy" id="2841509"/>
    <lineage>
        <taxon>Bacteria</taxon>
        <taxon>Bacillati</taxon>
        <taxon>Bacillota</taxon>
        <taxon>Clostridia</taxon>
        <taxon>Eubacteriales</taxon>
        <taxon>Butyricicoccaceae</taxon>
        <taxon>Butyricicoccus</taxon>
    </lineage>
</organism>